<dbReference type="InterPro" id="IPR048540">
    <property type="entry name" value="Rrn7_cyclin_N"/>
</dbReference>
<evidence type="ECO:0000313" key="14">
    <source>
        <dbReference type="Proteomes" id="UP000663829"/>
    </source>
</evidence>
<comment type="caution">
    <text evidence="12">The sequence shown here is derived from an EMBL/GenBank/DDBJ whole genome shotgun (WGS) entry which is preliminary data.</text>
</comment>
<feature type="non-terminal residue" evidence="12">
    <location>
        <position position="753"/>
    </location>
</feature>
<evidence type="ECO:0000256" key="2">
    <source>
        <dbReference type="ARBA" id="ARBA00006899"/>
    </source>
</evidence>
<gene>
    <name evidence="12" type="ORF">GPM918_LOCUS1614</name>
    <name evidence="13" type="ORF">SRO942_LOCUS1614</name>
</gene>
<dbReference type="PANTHER" id="PTHR31576:SF2">
    <property type="entry name" value="TATA BOX-BINDING PROTEIN-ASSOCIATED FACTOR RNA POLYMERASE I SUBUNIT B"/>
    <property type="match status" value="1"/>
</dbReference>
<comment type="similarity">
    <text evidence="2">Belongs to the RRN7/TAF1B family.</text>
</comment>
<evidence type="ECO:0000256" key="3">
    <source>
        <dbReference type="ARBA" id="ARBA00022723"/>
    </source>
</evidence>
<evidence type="ECO:0000256" key="8">
    <source>
        <dbReference type="ARBA" id="ARBA00023163"/>
    </source>
</evidence>
<evidence type="ECO:0000256" key="7">
    <source>
        <dbReference type="ARBA" id="ARBA00023125"/>
    </source>
</evidence>
<keyword evidence="6" id="KW-0805">Transcription regulation</keyword>
<dbReference type="PANTHER" id="PTHR31576">
    <property type="entry name" value="TATA BOX-BINDING PROTEIN-ASSOCIATED FACTOR RNA POLYMERASE I SUBUNIT B"/>
    <property type="match status" value="1"/>
</dbReference>
<comment type="subcellular location">
    <subcellularLocation>
        <location evidence="1">Nucleus</location>
        <location evidence="1">Nucleolus</location>
    </subcellularLocation>
</comment>
<reference evidence="12" key="1">
    <citation type="submission" date="2021-02" db="EMBL/GenBank/DDBJ databases">
        <authorList>
            <person name="Nowell W R."/>
        </authorList>
    </citation>
    <scope>NUCLEOTIDE SEQUENCE</scope>
</reference>
<evidence type="ECO:0000313" key="12">
    <source>
        <dbReference type="EMBL" id="CAF0765284.1"/>
    </source>
</evidence>
<protein>
    <recommendedName>
        <fullName evidence="11">Rrn7/TAF1B N-terminal cyclin domain-containing protein</fullName>
    </recommendedName>
</protein>
<sequence>QRNLGTIIMSHNFCRDCGSNQFEHIDGRLYCVECQSQSVTSTIHVSFANEASEQLGRRVRGQTQEKQDRINIFESSEIHSSFLKRETVNYDETIANDDENVPLETYVQKIDEDTLAEESMHADHIWSSYEAYSYILYEQTKALIQLGINSDVKQCVYMLYLRYLSSCGILKTNKTRETTSLENKRLKTLEESEQVYMNREEFYDKYNTRIVKKSLCAVNLDVLVSLLHCACYLTGQPVTIKQFVQWINDSKLPYYDIHKYLPKWMKPTGRDRFYLCKMTINTSMLFEYMDIIRSCINPYLNRHIFDNKQLYKQMLTQTCCRYSTQIYLPYNDIEFLIDHMCNKILSKKRSHKYPIQTTFDIELISLSILILIILLFSLNETVLDDFIQNINQYISDNQDIAKEFITKYSRRQFSYSLWLNNLEKLNQLEKIRQFQFFGRTSVATMNLLKTNHSLSRYLNCLSNVFRTIHMTNDYVKIEVENEEKLIDQQLRDNSKQNSLAYLFQTHQYFTDYYNLRVDNTKIVLKRRKSEENDENEPLKKRKKQSNDEHSPLMTESKEEEYERISIAIDDHTRVENQTLKILINNYSPKHFSFSEKLFLYNCLLSTTSVNLNQTRTFYSLHQRFHKASSSRHSLNHLVKILTTYCSIPYNQQFYSCLSTYLKYFYLTKPIYSYFNTRRMKYITTNHSPTNTTTTTTTTMMNLIDMPGKRKYGIDILPITHNFSREKRMNQKHKKLINDEDNNELKLEDSEDIK</sequence>
<dbReference type="EMBL" id="CAJNOQ010000155">
    <property type="protein sequence ID" value="CAF0765284.1"/>
    <property type="molecule type" value="Genomic_DNA"/>
</dbReference>
<dbReference type="OrthoDB" id="9994135at2759"/>
<feature type="domain" description="Rrn7/TAF1B N-terminal cyclin" evidence="11">
    <location>
        <begin position="134"/>
        <end position="263"/>
    </location>
</feature>
<dbReference type="GO" id="GO:0008270">
    <property type="term" value="F:zinc ion binding"/>
    <property type="evidence" value="ECO:0007669"/>
    <property type="project" value="UniProtKB-KW"/>
</dbReference>
<evidence type="ECO:0000256" key="10">
    <source>
        <dbReference type="SAM" id="MobiDB-lite"/>
    </source>
</evidence>
<proteinExistence type="inferred from homology"/>
<dbReference type="Proteomes" id="UP000681722">
    <property type="component" value="Unassembled WGS sequence"/>
</dbReference>
<keyword evidence="9" id="KW-0539">Nucleus</keyword>
<evidence type="ECO:0000256" key="6">
    <source>
        <dbReference type="ARBA" id="ARBA00023015"/>
    </source>
</evidence>
<dbReference type="Proteomes" id="UP000663829">
    <property type="component" value="Unassembled WGS sequence"/>
</dbReference>
<keyword evidence="4" id="KW-0863">Zinc-finger</keyword>
<keyword evidence="14" id="KW-1185">Reference proteome</keyword>
<evidence type="ECO:0000256" key="9">
    <source>
        <dbReference type="ARBA" id="ARBA00023242"/>
    </source>
</evidence>
<dbReference type="GO" id="GO:0070860">
    <property type="term" value="C:RNA polymerase I core factor complex"/>
    <property type="evidence" value="ECO:0007669"/>
    <property type="project" value="InterPro"/>
</dbReference>
<evidence type="ECO:0000313" key="13">
    <source>
        <dbReference type="EMBL" id="CAF3546550.1"/>
    </source>
</evidence>
<accession>A0A813QCV5</accession>
<organism evidence="12 14">
    <name type="scientific">Didymodactylos carnosus</name>
    <dbReference type="NCBI Taxonomy" id="1234261"/>
    <lineage>
        <taxon>Eukaryota</taxon>
        <taxon>Metazoa</taxon>
        <taxon>Spiralia</taxon>
        <taxon>Gnathifera</taxon>
        <taxon>Rotifera</taxon>
        <taxon>Eurotatoria</taxon>
        <taxon>Bdelloidea</taxon>
        <taxon>Philodinida</taxon>
        <taxon>Philodinidae</taxon>
        <taxon>Didymodactylos</taxon>
    </lineage>
</organism>
<evidence type="ECO:0000259" key="11">
    <source>
        <dbReference type="Pfam" id="PF20644"/>
    </source>
</evidence>
<keyword evidence="3" id="KW-0479">Metal-binding</keyword>
<dbReference type="InterPro" id="IPR033599">
    <property type="entry name" value="TAF1B/Rrn7"/>
</dbReference>
<evidence type="ECO:0000256" key="1">
    <source>
        <dbReference type="ARBA" id="ARBA00004604"/>
    </source>
</evidence>
<name>A0A813QCV5_9BILA</name>
<dbReference type="AlphaFoldDB" id="A0A813QCV5"/>
<keyword evidence="8" id="KW-0804">Transcription</keyword>
<keyword evidence="7" id="KW-0238">DNA-binding</keyword>
<dbReference type="GO" id="GO:0001164">
    <property type="term" value="F:RNA polymerase I core promoter sequence-specific DNA binding"/>
    <property type="evidence" value="ECO:0007669"/>
    <property type="project" value="InterPro"/>
</dbReference>
<feature type="region of interest" description="Disordered" evidence="10">
    <location>
        <begin position="528"/>
        <end position="558"/>
    </location>
</feature>
<keyword evidence="5" id="KW-0862">Zinc</keyword>
<evidence type="ECO:0000256" key="4">
    <source>
        <dbReference type="ARBA" id="ARBA00022771"/>
    </source>
</evidence>
<evidence type="ECO:0000256" key="5">
    <source>
        <dbReference type="ARBA" id="ARBA00022833"/>
    </source>
</evidence>
<dbReference type="Pfam" id="PF20644">
    <property type="entry name" value="Rrn7_cyclin_N"/>
    <property type="match status" value="1"/>
</dbReference>
<dbReference type="EMBL" id="CAJOBC010000155">
    <property type="protein sequence ID" value="CAF3546550.1"/>
    <property type="molecule type" value="Genomic_DNA"/>
</dbReference>
<dbReference type="GO" id="GO:0005668">
    <property type="term" value="C:RNA polymerase transcription factor SL1 complex"/>
    <property type="evidence" value="ECO:0007669"/>
    <property type="project" value="TreeGrafter"/>
</dbReference>
<dbReference type="GO" id="GO:0042790">
    <property type="term" value="P:nucleolar large rRNA transcription by RNA polymerase I"/>
    <property type="evidence" value="ECO:0007669"/>
    <property type="project" value="TreeGrafter"/>
</dbReference>